<dbReference type="Proteomes" id="UP000315010">
    <property type="component" value="Unassembled WGS sequence"/>
</dbReference>
<name>A0A5C5Z695_9BACT</name>
<dbReference type="InterPro" id="IPR015424">
    <property type="entry name" value="PyrdxlP-dep_Trfase"/>
</dbReference>
<organism evidence="3 4">
    <name type="scientific">Novipirellula herctigrandis</name>
    <dbReference type="NCBI Taxonomy" id="2527986"/>
    <lineage>
        <taxon>Bacteria</taxon>
        <taxon>Pseudomonadati</taxon>
        <taxon>Planctomycetota</taxon>
        <taxon>Planctomycetia</taxon>
        <taxon>Pirellulales</taxon>
        <taxon>Pirellulaceae</taxon>
        <taxon>Novipirellula</taxon>
    </lineage>
</organism>
<dbReference type="Gene3D" id="3.40.640.10">
    <property type="entry name" value="Type I PLP-dependent aspartate aminotransferase-like (Major domain)"/>
    <property type="match status" value="1"/>
</dbReference>
<proteinExistence type="predicted"/>
<dbReference type="InterPro" id="IPR015422">
    <property type="entry name" value="PyrdxlP-dep_Trfase_small"/>
</dbReference>
<dbReference type="Gene3D" id="3.90.1150.10">
    <property type="entry name" value="Aspartate Aminotransferase, domain 1"/>
    <property type="match status" value="1"/>
</dbReference>
<feature type="domain" description="Aminotransferase class V" evidence="2">
    <location>
        <begin position="1"/>
        <end position="141"/>
    </location>
</feature>
<dbReference type="GO" id="GO:0031071">
    <property type="term" value="F:cysteine desulfurase activity"/>
    <property type="evidence" value="ECO:0007669"/>
    <property type="project" value="UniProtKB-EC"/>
</dbReference>
<evidence type="ECO:0000313" key="3">
    <source>
        <dbReference type="EMBL" id="TWT82103.1"/>
    </source>
</evidence>
<dbReference type="InterPro" id="IPR000192">
    <property type="entry name" value="Aminotrans_V_dom"/>
</dbReference>
<dbReference type="EMBL" id="SJPJ01000001">
    <property type="protein sequence ID" value="TWT82103.1"/>
    <property type="molecule type" value="Genomic_DNA"/>
</dbReference>
<keyword evidence="1" id="KW-0663">Pyridoxal phosphate</keyword>
<evidence type="ECO:0000259" key="2">
    <source>
        <dbReference type="Pfam" id="PF00266"/>
    </source>
</evidence>
<dbReference type="InterPro" id="IPR015421">
    <property type="entry name" value="PyrdxlP-dep_Trfase_major"/>
</dbReference>
<reference evidence="3 4" key="1">
    <citation type="submission" date="2019-02" db="EMBL/GenBank/DDBJ databases">
        <title>Deep-cultivation of Planctomycetes and their phenomic and genomic characterization uncovers novel biology.</title>
        <authorList>
            <person name="Wiegand S."/>
            <person name="Jogler M."/>
            <person name="Boedeker C."/>
            <person name="Pinto D."/>
            <person name="Vollmers J."/>
            <person name="Rivas-Marin E."/>
            <person name="Kohn T."/>
            <person name="Peeters S.H."/>
            <person name="Heuer A."/>
            <person name="Rast P."/>
            <person name="Oberbeckmann S."/>
            <person name="Bunk B."/>
            <person name="Jeske O."/>
            <person name="Meyerdierks A."/>
            <person name="Storesund J.E."/>
            <person name="Kallscheuer N."/>
            <person name="Luecker S."/>
            <person name="Lage O.M."/>
            <person name="Pohl T."/>
            <person name="Merkel B.J."/>
            <person name="Hornburger P."/>
            <person name="Mueller R.-W."/>
            <person name="Bruemmer F."/>
            <person name="Labrenz M."/>
            <person name="Spormann A.M."/>
            <person name="Op Den Camp H."/>
            <person name="Overmann J."/>
            <person name="Amann R."/>
            <person name="Jetten M.S.M."/>
            <person name="Mascher T."/>
            <person name="Medema M.H."/>
            <person name="Devos D.P."/>
            <person name="Kaster A.-K."/>
            <person name="Ovreas L."/>
            <person name="Rohde M."/>
            <person name="Galperin M.Y."/>
            <person name="Jogler C."/>
        </authorList>
    </citation>
    <scope>NUCLEOTIDE SEQUENCE [LARGE SCALE GENOMIC DNA]</scope>
    <source>
        <strain evidence="3 4">CA13</strain>
    </source>
</reference>
<comment type="caution">
    <text evidence="3">The sequence shown here is derived from an EMBL/GenBank/DDBJ whole genome shotgun (WGS) entry which is preliminary data.</text>
</comment>
<keyword evidence="4" id="KW-1185">Reference proteome</keyword>
<evidence type="ECO:0000256" key="1">
    <source>
        <dbReference type="ARBA" id="ARBA00022898"/>
    </source>
</evidence>
<dbReference type="AlphaFoldDB" id="A0A5C5Z695"/>
<evidence type="ECO:0000313" key="4">
    <source>
        <dbReference type="Proteomes" id="UP000315010"/>
    </source>
</evidence>
<keyword evidence="3" id="KW-0808">Transferase</keyword>
<gene>
    <name evidence="3" type="primary">csd_3</name>
    <name evidence="3" type="ORF">CA13_35640</name>
</gene>
<dbReference type="EC" id="2.8.1.7" evidence="3"/>
<accession>A0A5C5Z695</accession>
<dbReference type="PANTHER" id="PTHR43586:SF8">
    <property type="entry name" value="CYSTEINE DESULFURASE 1, CHLOROPLASTIC"/>
    <property type="match status" value="1"/>
</dbReference>
<dbReference type="SUPFAM" id="SSF53383">
    <property type="entry name" value="PLP-dependent transferases"/>
    <property type="match status" value="1"/>
</dbReference>
<sequence>MINQVTTQGFTTAALPDKFEAGTPPIVEAIGLHAATEYVSQIGLDAIHRYEKEIGAYADRGLRELEGVRIIGPTPEHKSGIVSFVIDHAHAHDISQSLDTYGIAVRAGHHCTMPLHKSLGLSATTRASFYFYNTFEEADRLIEAVKAIRKRFAPSGRKRQLR</sequence>
<protein>
    <submittedName>
        <fullName evidence="3">Putative cysteine desulfurase</fullName>
        <ecNumber evidence="3">2.8.1.7</ecNumber>
    </submittedName>
</protein>
<dbReference type="Pfam" id="PF00266">
    <property type="entry name" value="Aminotran_5"/>
    <property type="match status" value="1"/>
</dbReference>
<dbReference type="PANTHER" id="PTHR43586">
    <property type="entry name" value="CYSTEINE DESULFURASE"/>
    <property type="match status" value="1"/>
</dbReference>